<dbReference type="GO" id="GO:0016757">
    <property type="term" value="F:glycosyltransferase activity"/>
    <property type="evidence" value="ECO:0007669"/>
    <property type="project" value="UniProtKB-KW"/>
</dbReference>
<keyword evidence="2" id="KW-0808">Transferase</keyword>
<dbReference type="PANTHER" id="PTHR20961:SF150">
    <property type="entry name" value="GLYCOSYLTRANSFERASE FAMILY 61 PROTEIN"/>
    <property type="match status" value="1"/>
</dbReference>
<evidence type="ECO:0000256" key="3">
    <source>
        <dbReference type="ARBA" id="ARBA00023180"/>
    </source>
</evidence>
<dbReference type="Pfam" id="PF04577">
    <property type="entry name" value="Glyco_transf_61"/>
    <property type="match status" value="1"/>
</dbReference>
<dbReference type="InterPro" id="IPR007657">
    <property type="entry name" value="Glycosyltransferase_61"/>
</dbReference>
<dbReference type="RefSeq" id="WP_076959049.1">
    <property type="nucleotide sequence ID" value="NZ_MLCO01000212.1"/>
</dbReference>
<dbReference type="InterPro" id="IPR049625">
    <property type="entry name" value="Glyco_transf_61_cat"/>
</dbReference>
<accession>A0A1V2GZA1</accession>
<dbReference type="Proteomes" id="UP000188879">
    <property type="component" value="Unassembled WGS sequence"/>
</dbReference>
<keyword evidence="6" id="KW-1185">Reference proteome</keyword>
<comment type="caution">
    <text evidence="5">The sequence shown here is derived from an EMBL/GenBank/DDBJ whole genome shotgun (WGS) entry which is preliminary data.</text>
</comment>
<evidence type="ECO:0000259" key="4">
    <source>
        <dbReference type="Pfam" id="PF04577"/>
    </source>
</evidence>
<protein>
    <recommendedName>
        <fullName evidence="4">Glycosyltransferase 61 catalytic domain-containing protein</fullName>
    </recommendedName>
</protein>
<keyword evidence="3" id="KW-0325">Glycoprotein</keyword>
<keyword evidence="1" id="KW-0328">Glycosyltransferase</keyword>
<dbReference type="OrthoDB" id="7973855at2"/>
<feature type="domain" description="Glycosyltransferase 61 catalytic" evidence="4">
    <location>
        <begin position="271"/>
        <end position="432"/>
    </location>
</feature>
<evidence type="ECO:0000313" key="6">
    <source>
        <dbReference type="Proteomes" id="UP000188879"/>
    </source>
</evidence>
<organism evidence="5 6">
    <name type="scientific">Teichococcus deserti</name>
    <dbReference type="NCBI Taxonomy" id="1817963"/>
    <lineage>
        <taxon>Bacteria</taxon>
        <taxon>Pseudomonadati</taxon>
        <taxon>Pseudomonadota</taxon>
        <taxon>Alphaproteobacteria</taxon>
        <taxon>Acetobacterales</taxon>
        <taxon>Roseomonadaceae</taxon>
        <taxon>Roseomonas</taxon>
    </lineage>
</organism>
<dbReference type="EMBL" id="MLCO01000212">
    <property type="protein sequence ID" value="ONG50012.1"/>
    <property type="molecule type" value="Genomic_DNA"/>
</dbReference>
<dbReference type="AlphaFoldDB" id="A0A1V2GZA1"/>
<name>A0A1V2GZA1_9PROT</name>
<evidence type="ECO:0000256" key="1">
    <source>
        <dbReference type="ARBA" id="ARBA00022676"/>
    </source>
</evidence>
<gene>
    <name evidence="5" type="ORF">BKE38_19895</name>
</gene>
<evidence type="ECO:0000313" key="5">
    <source>
        <dbReference type="EMBL" id="ONG50012.1"/>
    </source>
</evidence>
<sequence length="503" mass="53407">MPSDPPTPPAPRDPALALEIAAGMLARRGDWPKLVVRVMAALPSLAPETVRPRTWLHLVTAALETGSEPALQAAIAAGLSPALPPETRIELARRLAIGDRAAAGLAVLLADPALMQTPALAGKCLMALKVIGGPRQSPALQACLPVLRRVLLGEQKPATPPPEAPFAFPAPALPRHPATPLGILNPEAVPAADLADIRGQDAAFAERMGRARRPRVRLYEDVFVNRRGQIWRADGTMLDGGGRLLDPACRAAEAKARFVPEAVNALEASGFFHWFAEWMPSLFWTLQCGARGLPYLLGDRAPDYQAALLGLLRGAAPETIAVGDAVRVGRLYAASRETAGLVHWGAYQAGFERLAAQAAPGGHKLLYLSRRDAPKRAMGNEAALEARLARAGFHCVPFSGLSLPQQIGLVQDAALVVAPHGAGLAHLLGQRRGIAVLELMPVLSSAIPLRHCFARISALRGHRHAQYLVRPNAATQAWSVDVGAVAEAAERMAAEALRRQQAA</sequence>
<dbReference type="PANTHER" id="PTHR20961">
    <property type="entry name" value="GLYCOSYLTRANSFERASE"/>
    <property type="match status" value="1"/>
</dbReference>
<evidence type="ECO:0000256" key="2">
    <source>
        <dbReference type="ARBA" id="ARBA00022679"/>
    </source>
</evidence>
<proteinExistence type="predicted"/>
<reference evidence="5 6" key="1">
    <citation type="submission" date="2016-10" db="EMBL/GenBank/DDBJ databases">
        <title>Draft Genome sequence of Roseomonas sp. strain M3.</title>
        <authorList>
            <person name="Subhash Y."/>
            <person name="Lee S."/>
        </authorList>
    </citation>
    <scope>NUCLEOTIDE SEQUENCE [LARGE SCALE GENOMIC DNA]</scope>
    <source>
        <strain evidence="5 6">M3</strain>
    </source>
</reference>